<keyword evidence="3" id="KW-1185">Reference proteome</keyword>
<feature type="region of interest" description="Disordered" evidence="1">
    <location>
        <begin position="250"/>
        <end position="290"/>
    </location>
</feature>
<gene>
    <name evidence="2" type="ORF">V9T40_013713</name>
</gene>
<accession>A0AAN9TBQ0</accession>
<evidence type="ECO:0000256" key="1">
    <source>
        <dbReference type="SAM" id="MobiDB-lite"/>
    </source>
</evidence>
<reference evidence="2 3" key="1">
    <citation type="submission" date="2024-03" db="EMBL/GenBank/DDBJ databases">
        <title>Adaptation during the transition from Ophiocordyceps entomopathogen to insect associate is accompanied by gene loss and intensified selection.</title>
        <authorList>
            <person name="Ward C.M."/>
            <person name="Onetto C.A."/>
            <person name="Borneman A.R."/>
        </authorList>
    </citation>
    <scope>NUCLEOTIDE SEQUENCE [LARGE SCALE GENOMIC DNA]</scope>
    <source>
        <strain evidence="2">AWRI1</strain>
        <tissue evidence="2">Single Adult Female</tissue>
    </source>
</reference>
<name>A0AAN9TBQ0_9HEMI</name>
<evidence type="ECO:0000313" key="3">
    <source>
        <dbReference type="Proteomes" id="UP001367676"/>
    </source>
</evidence>
<protein>
    <submittedName>
        <fullName evidence="2">Uncharacterized protein</fullName>
    </submittedName>
</protein>
<sequence>MSELVGEEFQELSASYTNDEKNNAYMFEGRCVRQDSNKKSWTYQPKTVFSPGYPELHFVTIGFRDSLSDEALQAKFNSIEDEMEIHDEIDWIEDEMKKATENATSLKRKVIALSIMHDGEKEYFRTMLKARNILIKKLRDRERLPPILEDLAGERINIAKQEVVNMEVEESDLNFVPVVEIGAPVEPVRQEAVPANGKKSKNLKSASPLTLSKRFSNYSHKTKSKDHDHGDGVVKQRKRLVESGFSNVKINVDDSDESDSHDTSFKRSAPKNRKLTSSSDRIPNDPKPLKSILKSRLKSPILNNKSSNLINPLRVRFQERFANKISESNIQDFIIVDEVAETDREGEGDEEMPERPLFRRRNEAAMMALRSLDTDIIIWMRLTRDTKKHAMVHLSAEFPTNLAGESAINWAGINPNNENDCHLVEKKEAPEPEINTMLDHAPFMIHSLTNLYRISMFPNDKDDEFPFNAQVFLAPRRGYVPHFATERIQLGEEWLYDHLRTIDLADRTIVLQNDHYQLVKFNYEKRIKRRDRDNYYQHRQQ</sequence>
<dbReference type="Proteomes" id="UP001367676">
    <property type="component" value="Unassembled WGS sequence"/>
</dbReference>
<comment type="caution">
    <text evidence="2">The sequence shown here is derived from an EMBL/GenBank/DDBJ whole genome shotgun (WGS) entry which is preliminary data.</text>
</comment>
<feature type="region of interest" description="Disordered" evidence="1">
    <location>
        <begin position="192"/>
        <end position="212"/>
    </location>
</feature>
<feature type="compositionally biased region" description="Polar residues" evidence="1">
    <location>
        <begin position="203"/>
        <end position="212"/>
    </location>
</feature>
<dbReference type="EMBL" id="JBBCAQ010000033">
    <property type="protein sequence ID" value="KAK7582268.1"/>
    <property type="molecule type" value="Genomic_DNA"/>
</dbReference>
<proteinExistence type="predicted"/>
<organism evidence="2 3">
    <name type="scientific">Parthenolecanium corni</name>
    <dbReference type="NCBI Taxonomy" id="536013"/>
    <lineage>
        <taxon>Eukaryota</taxon>
        <taxon>Metazoa</taxon>
        <taxon>Ecdysozoa</taxon>
        <taxon>Arthropoda</taxon>
        <taxon>Hexapoda</taxon>
        <taxon>Insecta</taxon>
        <taxon>Pterygota</taxon>
        <taxon>Neoptera</taxon>
        <taxon>Paraneoptera</taxon>
        <taxon>Hemiptera</taxon>
        <taxon>Sternorrhyncha</taxon>
        <taxon>Coccoidea</taxon>
        <taxon>Coccidae</taxon>
        <taxon>Parthenolecanium</taxon>
    </lineage>
</organism>
<evidence type="ECO:0000313" key="2">
    <source>
        <dbReference type="EMBL" id="KAK7582268.1"/>
    </source>
</evidence>
<dbReference type="AlphaFoldDB" id="A0AAN9TBQ0"/>